<dbReference type="Proteomes" id="UP000325081">
    <property type="component" value="Unassembled WGS sequence"/>
</dbReference>
<dbReference type="EMBL" id="BKCP01009626">
    <property type="protein sequence ID" value="GER51367.1"/>
    <property type="molecule type" value="Genomic_DNA"/>
</dbReference>
<keyword evidence="1" id="KW-0808">Transferase</keyword>
<proteinExistence type="predicted"/>
<keyword evidence="2" id="KW-1185">Reference proteome</keyword>
<gene>
    <name evidence="1" type="ORF">STAS_28739</name>
</gene>
<evidence type="ECO:0000313" key="1">
    <source>
        <dbReference type="EMBL" id="GER51367.1"/>
    </source>
</evidence>
<evidence type="ECO:0000313" key="2">
    <source>
        <dbReference type="Proteomes" id="UP000325081"/>
    </source>
</evidence>
<dbReference type="AlphaFoldDB" id="A0A5A7R3N8"/>
<sequence>MPWQSKWNITICHLTHRLFHLSRLSKFPFFPQALDKQLLSLKIGHQARIPHILKNPQSKRSPITFTVSTNQYLVHVSIGLHPALPHHTKQPLHCLDIPLKSRDEYNISRPFLDSGLQTAFEFRKTSKAASPFFEKP</sequence>
<organism evidence="1 2">
    <name type="scientific">Striga asiatica</name>
    <name type="common">Asiatic witchweed</name>
    <name type="synonym">Buchnera asiatica</name>
    <dbReference type="NCBI Taxonomy" id="4170"/>
    <lineage>
        <taxon>Eukaryota</taxon>
        <taxon>Viridiplantae</taxon>
        <taxon>Streptophyta</taxon>
        <taxon>Embryophyta</taxon>
        <taxon>Tracheophyta</taxon>
        <taxon>Spermatophyta</taxon>
        <taxon>Magnoliopsida</taxon>
        <taxon>eudicotyledons</taxon>
        <taxon>Gunneridae</taxon>
        <taxon>Pentapetalae</taxon>
        <taxon>asterids</taxon>
        <taxon>lamiids</taxon>
        <taxon>Lamiales</taxon>
        <taxon>Orobanchaceae</taxon>
        <taxon>Buchnereae</taxon>
        <taxon>Striga</taxon>
    </lineage>
</organism>
<protein>
    <submittedName>
        <fullName evidence="1">Bacterial transferase hexapeptiderepeat-containing protein</fullName>
    </submittedName>
</protein>
<comment type="caution">
    <text evidence="1">The sequence shown here is derived from an EMBL/GenBank/DDBJ whole genome shotgun (WGS) entry which is preliminary data.</text>
</comment>
<reference evidence="2" key="1">
    <citation type="journal article" date="2019" name="Curr. Biol.">
        <title>Genome Sequence of Striga asiatica Provides Insight into the Evolution of Plant Parasitism.</title>
        <authorList>
            <person name="Yoshida S."/>
            <person name="Kim S."/>
            <person name="Wafula E.K."/>
            <person name="Tanskanen J."/>
            <person name="Kim Y.M."/>
            <person name="Honaas L."/>
            <person name="Yang Z."/>
            <person name="Spallek T."/>
            <person name="Conn C.E."/>
            <person name="Ichihashi Y."/>
            <person name="Cheong K."/>
            <person name="Cui S."/>
            <person name="Der J.P."/>
            <person name="Gundlach H."/>
            <person name="Jiao Y."/>
            <person name="Hori C."/>
            <person name="Ishida J.K."/>
            <person name="Kasahara H."/>
            <person name="Kiba T."/>
            <person name="Kim M.S."/>
            <person name="Koo N."/>
            <person name="Laohavisit A."/>
            <person name="Lee Y.H."/>
            <person name="Lumba S."/>
            <person name="McCourt P."/>
            <person name="Mortimer J.C."/>
            <person name="Mutuku J.M."/>
            <person name="Nomura T."/>
            <person name="Sasaki-Sekimoto Y."/>
            <person name="Seto Y."/>
            <person name="Wang Y."/>
            <person name="Wakatake T."/>
            <person name="Sakakibara H."/>
            <person name="Demura T."/>
            <person name="Yamaguchi S."/>
            <person name="Yoneyama K."/>
            <person name="Manabe R.I."/>
            <person name="Nelson D.C."/>
            <person name="Schulman A.H."/>
            <person name="Timko M.P."/>
            <person name="dePamphilis C.W."/>
            <person name="Choi D."/>
            <person name="Shirasu K."/>
        </authorList>
    </citation>
    <scope>NUCLEOTIDE SEQUENCE [LARGE SCALE GENOMIC DNA]</scope>
    <source>
        <strain evidence="2">cv. UVA1</strain>
    </source>
</reference>
<name>A0A5A7R3N8_STRAF</name>
<accession>A0A5A7R3N8</accession>
<dbReference type="GO" id="GO:0016740">
    <property type="term" value="F:transferase activity"/>
    <property type="evidence" value="ECO:0007669"/>
    <property type="project" value="UniProtKB-KW"/>
</dbReference>